<evidence type="ECO:0008006" key="3">
    <source>
        <dbReference type="Google" id="ProtNLM"/>
    </source>
</evidence>
<dbReference type="EMBL" id="LT607410">
    <property type="protein sequence ID" value="SCF36134.1"/>
    <property type="molecule type" value="Genomic_DNA"/>
</dbReference>
<evidence type="ECO:0000313" key="2">
    <source>
        <dbReference type="Proteomes" id="UP000198228"/>
    </source>
</evidence>
<accession>A0A1C4ZTM5</accession>
<protein>
    <recommendedName>
        <fullName evidence="3">Immunity protein 21</fullName>
    </recommendedName>
</protein>
<dbReference type="Proteomes" id="UP000198228">
    <property type="component" value="Chromosome I"/>
</dbReference>
<organism evidence="1 2">
    <name type="scientific">Micromonospora purpureochromogenes</name>
    <dbReference type="NCBI Taxonomy" id="47872"/>
    <lineage>
        <taxon>Bacteria</taxon>
        <taxon>Bacillati</taxon>
        <taxon>Actinomycetota</taxon>
        <taxon>Actinomycetes</taxon>
        <taxon>Micromonosporales</taxon>
        <taxon>Micromonosporaceae</taxon>
        <taxon>Micromonospora</taxon>
    </lineage>
</organism>
<dbReference type="AlphaFoldDB" id="A0A1C4ZTM5"/>
<name>A0A1C4ZTM5_9ACTN</name>
<sequence length="218" mass="23493">MWTNGEPFLAIDATRRSDWRGYRDDDFERVVDMVPEDSSISVEAGSAALVGGDGVVRDDSWIEVFQSEDGALAFVQASGPDYPGVLAAALKYPDAEDDEGDDLLVGGELAVFSAAVDGAGEHSTRLSPAQPGPVPIVHGPPSREPDPGMLIQTADSVYRFKIRWYTELDDESCFARWLLIPASRCAAQSAADPDGVDWSRSSLGHDLDLHSMPEVVVV</sequence>
<proteinExistence type="predicted"/>
<reference evidence="1 2" key="1">
    <citation type="submission" date="2016-06" db="EMBL/GenBank/DDBJ databases">
        <authorList>
            <person name="Kjaerup R.B."/>
            <person name="Dalgaard T.S."/>
            <person name="Juul-Madsen H.R."/>
        </authorList>
    </citation>
    <scope>NUCLEOTIDE SEQUENCE [LARGE SCALE GENOMIC DNA]</scope>
    <source>
        <strain evidence="1 2">DSM 43821</strain>
    </source>
</reference>
<evidence type="ECO:0000313" key="1">
    <source>
        <dbReference type="EMBL" id="SCF36134.1"/>
    </source>
</evidence>
<gene>
    <name evidence="1" type="ORF">GA0074696_4849</name>
</gene>